<evidence type="ECO:0000259" key="9">
    <source>
        <dbReference type="PROSITE" id="PS50076"/>
    </source>
</evidence>
<dbReference type="Pfam" id="PF13432">
    <property type="entry name" value="TPR_16"/>
    <property type="match status" value="2"/>
</dbReference>
<dbReference type="InterPro" id="IPR036869">
    <property type="entry name" value="J_dom_sf"/>
</dbReference>
<evidence type="ECO:0000313" key="12">
    <source>
        <dbReference type="Proteomes" id="UP000827092"/>
    </source>
</evidence>
<protein>
    <submittedName>
        <fullName evidence="11">Uncharacterized protein</fullName>
    </submittedName>
</protein>
<feature type="compositionally biased region" description="Basic and acidic residues" evidence="7">
    <location>
        <begin position="441"/>
        <end position="450"/>
    </location>
</feature>
<dbReference type="Proteomes" id="UP000827092">
    <property type="component" value="Unassembled WGS sequence"/>
</dbReference>
<evidence type="ECO:0000256" key="2">
    <source>
        <dbReference type="ARBA" id="ARBA00022729"/>
    </source>
</evidence>
<dbReference type="GO" id="GO:0051787">
    <property type="term" value="F:misfolded protein binding"/>
    <property type="evidence" value="ECO:0007669"/>
    <property type="project" value="TreeGrafter"/>
</dbReference>
<comment type="subcellular location">
    <subcellularLocation>
        <location evidence="1">Endoplasmic reticulum lumen</location>
    </subcellularLocation>
</comment>
<feature type="signal peptide" evidence="8">
    <location>
        <begin position="1"/>
        <end position="23"/>
    </location>
</feature>
<evidence type="ECO:0000256" key="7">
    <source>
        <dbReference type="SAM" id="MobiDB-lite"/>
    </source>
</evidence>
<sequence>MVPSVHIFVSVLYILKEITGIECQEFENPEIARHLNMGRDLLTQGLYDDALSHYHAAVEADPYNYLTYYTRATVYMAIGKIASAIKDLTKVIELKPDFAAARLQRGNILLKQGKLDEAHIDYEMVLRTDPMNQEAHRSYSIIDPIKRDIETAYIMVADHNYQAAVDLLTQLLQDVPWDTKLREMRSECYEAIGDMMNAISDLRSILKSQANSQLRYLKLSQLYYEIGETEESLNAIRECLRFDPDHKGCFTHYKYVKKIAAQLKAIQTLTNEGNFDECVTKAESAISLETKVPQIMYLLRAKHCKCLNKAKRSMEAITACTAALKIMPDDVDVLCERGDAHIVNENYEDAVSDFQRASTINEHSQRAHDGVKRALKLEKQAKKKNYYAILGVKRTAGKREILKAYRKLAQKWHPDNFQGDEKATAEKKFIDIAAAKEVLSDPEKRQKFDNGEDPLDPESQQGGFNPFQQVALLDFEGKAVNHEMYETIKSASEEGNDIDIVYGALYALLKCALSIPEASLKQEVFKEDLKELKIQEDYIDDLANFVYGQKRQSIVSSLQHNVPHLPKLSEFRWRVDVAISTSTLNRVLEPAIIIEIKLSDGRKETFEVHPSQFHRLRFAVATLLKEMENLETRNILKN</sequence>
<dbReference type="PANTHER" id="PTHR44140">
    <property type="entry name" value="LD25575P"/>
    <property type="match status" value="1"/>
</dbReference>
<evidence type="ECO:0000256" key="1">
    <source>
        <dbReference type="ARBA" id="ARBA00004319"/>
    </source>
</evidence>
<dbReference type="SUPFAM" id="SSF46565">
    <property type="entry name" value="Chaperone J-domain"/>
    <property type="match status" value="1"/>
</dbReference>
<feature type="repeat" description="TPR" evidence="6">
    <location>
        <begin position="65"/>
        <end position="98"/>
    </location>
</feature>
<dbReference type="PANTHER" id="PTHR44140:SF2">
    <property type="entry name" value="LD25575P"/>
    <property type="match status" value="1"/>
</dbReference>
<feature type="repeat" description="TPR" evidence="6">
    <location>
        <begin position="31"/>
        <end position="64"/>
    </location>
</feature>
<keyword evidence="3" id="KW-0677">Repeat</keyword>
<dbReference type="GO" id="GO:0005788">
    <property type="term" value="C:endoplasmic reticulum lumen"/>
    <property type="evidence" value="ECO:0007669"/>
    <property type="project" value="UniProtKB-SubCell"/>
</dbReference>
<evidence type="ECO:0000256" key="4">
    <source>
        <dbReference type="ARBA" id="ARBA00022803"/>
    </source>
</evidence>
<feature type="domain" description="J" evidence="9">
    <location>
        <begin position="385"/>
        <end position="452"/>
    </location>
</feature>
<feature type="repeat" description="TPR" evidence="6">
    <location>
        <begin position="331"/>
        <end position="364"/>
    </location>
</feature>
<dbReference type="Pfam" id="PF13181">
    <property type="entry name" value="TPR_8"/>
    <property type="match status" value="1"/>
</dbReference>
<keyword evidence="5" id="KW-0256">Endoplasmic reticulum</keyword>
<evidence type="ECO:0000256" key="6">
    <source>
        <dbReference type="PROSITE-ProRule" id="PRU00339"/>
    </source>
</evidence>
<keyword evidence="12" id="KW-1185">Reference proteome</keyword>
<dbReference type="FunFam" id="1.25.40.10:FF:000224">
    <property type="entry name" value="DnaJ and TPR domain protein"/>
    <property type="match status" value="1"/>
</dbReference>
<evidence type="ECO:0000259" key="10">
    <source>
        <dbReference type="PROSITE" id="PS51269"/>
    </source>
</evidence>
<feature type="repeat" description="TPR" evidence="6">
    <location>
        <begin position="99"/>
        <end position="132"/>
    </location>
</feature>
<dbReference type="PROSITE" id="PS50076">
    <property type="entry name" value="DNAJ_2"/>
    <property type="match status" value="1"/>
</dbReference>
<dbReference type="GO" id="GO:0034975">
    <property type="term" value="P:protein folding in endoplasmic reticulum"/>
    <property type="evidence" value="ECO:0007669"/>
    <property type="project" value="TreeGrafter"/>
</dbReference>
<dbReference type="InterPro" id="IPR011990">
    <property type="entry name" value="TPR-like_helical_dom_sf"/>
</dbReference>
<dbReference type="Gene3D" id="1.10.287.110">
    <property type="entry name" value="DnaJ domain"/>
    <property type="match status" value="1"/>
</dbReference>
<dbReference type="Pfam" id="PF07258">
    <property type="entry name" value="COMM_domain"/>
    <property type="match status" value="1"/>
</dbReference>
<feature type="chain" id="PRO_5043585823" evidence="8">
    <location>
        <begin position="24"/>
        <end position="638"/>
    </location>
</feature>
<evidence type="ECO:0000256" key="5">
    <source>
        <dbReference type="ARBA" id="ARBA00022824"/>
    </source>
</evidence>
<evidence type="ECO:0000313" key="11">
    <source>
        <dbReference type="EMBL" id="KAG8200806.1"/>
    </source>
</evidence>
<dbReference type="InterPro" id="IPR051727">
    <property type="entry name" value="DnaJ_C3_Co-chaperones"/>
</dbReference>
<accession>A0AAV6VYM4</accession>
<gene>
    <name evidence="11" type="ORF">JTE90_006387</name>
</gene>
<dbReference type="PRINTS" id="PR00625">
    <property type="entry name" value="JDOMAIN"/>
</dbReference>
<dbReference type="GO" id="GO:0051087">
    <property type="term" value="F:protein-folding chaperone binding"/>
    <property type="evidence" value="ECO:0007669"/>
    <property type="project" value="TreeGrafter"/>
</dbReference>
<dbReference type="Pfam" id="PF00226">
    <property type="entry name" value="DnaJ"/>
    <property type="match status" value="1"/>
</dbReference>
<organism evidence="11 12">
    <name type="scientific">Oedothorax gibbosus</name>
    <dbReference type="NCBI Taxonomy" id="931172"/>
    <lineage>
        <taxon>Eukaryota</taxon>
        <taxon>Metazoa</taxon>
        <taxon>Ecdysozoa</taxon>
        <taxon>Arthropoda</taxon>
        <taxon>Chelicerata</taxon>
        <taxon>Arachnida</taxon>
        <taxon>Araneae</taxon>
        <taxon>Araneomorphae</taxon>
        <taxon>Entelegynae</taxon>
        <taxon>Araneoidea</taxon>
        <taxon>Linyphiidae</taxon>
        <taxon>Erigoninae</taxon>
        <taxon>Oedothorax</taxon>
    </lineage>
</organism>
<dbReference type="SMART" id="SM00028">
    <property type="entry name" value="TPR"/>
    <property type="match status" value="5"/>
</dbReference>
<evidence type="ECO:0000256" key="8">
    <source>
        <dbReference type="SAM" id="SignalP"/>
    </source>
</evidence>
<dbReference type="Gene3D" id="1.25.40.10">
    <property type="entry name" value="Tetratricopeptide repeat domain"/>
    <property type="match status" value="1"/>
</dbReference>
<feature type="region of interest" description="Disordered" evidence="7">
    <location>
        <begin position="441"/>
        <end position="461"/>
    </location>
</feature>
<name>A0AAV6VYM4_9ARAC</name>
<proteinExistence type="predicted"/>
<keyword evidence="4 6" id="KW-0802">TPR repeat</keyword>
<dbReference type="CDD" id="cd06257">
    <property type="entry name" value="DnaJ"/>
    <property type="match status" value="1"/>
</dbReference>
<comment type="caution">
    <text evidence="11">The sequence shown here is derived from an EMBL/GenBank/DDBJ whole genome shotgun (WGS) entry which is preliminary data.</text>
</comment>
<dbReference type="SUPFAM" id="SSF48452">
    <property type="entry name" value="TPR-like"/>
    <property type="match status" value="2"/>
</dbReference>
<dbReference type="EMBL" id="JAFNEN010000013">
    <property type="protein sequence ID" value="KAG8200806.1"/>
    <property type="molecule type" value="Genomic_DNA"/>
</dbReference>
<keyword evidence="2 8" id="KW-0732">Signal</keyword>
<reference evidence="11 12" key="1">
    <citation type="journal article" date="2022" name="Nat. Ecol. Evol.">
        <title>A masculinizing supergene underlies an exaggerated male reproductive morph in a spider.</title>
        <authorList>
            <person name="Hendrickx F."/>
            <person name="De Corte Z."/>
            <person name="Sonet G."/>
            <person name="Van Belleghem S.M."/>
            <person name="Kostlbacher S."/>
            <person name="Vangestel C."/>
        </authorList>
    </citation>
    <scope>NUCLEOTIDE SEQUENCE [LARGE SCALE GENOMIC DNA]</scope>
    <source>
        <strain evidence="11">W744_W776</strain>
    </source>
</reference>
<dbReference type="PROSITE" id="PS50005">
    <property type="entry name" value="TPR"/>
    <property type="match status" value="5"/>
</dbReference>
<dbReference type="SMART" id="SM00271">
    <property type="entry name" value="DnaJ"/>
    <property type="match status" value="1"/>
</dbReference>
<dbReference type="AlphaFoldDB" id="A0AAV6VYM4"/>
<dbReference type="InterPro" id="IPR001623">
    <property type="entry name" value="DnaJ_domain"/>
</dbReference>
<feature type="domain" description="COMM" evidence="10">
    <location>
        <begin position="567"/>
        <end position="631"/>
    </location>
</feature>
<evidence type="ECO:0000256" key="3">
    <source>
        <dbReference type="ARBA" id="ARBA00022737"/>
    </source>
</evidence>
<dbReference type="InterPro" id="IPR017920">
    <property type="entry name" value="COMM"/>
</dbReference>
<dbReference type="InterPro" id="IPR019734">
    <property type="entry name" value="TPR_rpt"/>
</dbReference>
<dbReference type="PROSITE" id="PS51269">
    <property type="entry name" value="COMM"/>
    <property type="match status" value="1"/>
</dbReference>
<feature type="repeat" description="TPR" evidence="6">
    <location>
        <begin position="213"/>
        <end position="246"/>
    </location>
</feature>